<dbReference type="AlphaFoldDB" id="A0A1V6RY27"/>
<comment type="similarity">
    <text evidence="2 10">Belongs to the glutamate--cysteine ligase type 3 family.</text>
</comment>
<proteinExistence type="inferred from homology"/>
<dbReference type="EMBL" id="MDYP01000017">
    <property type="protein sequence ID" value="OQE06682.1"/>
    <property type="molecule type" value="Genomic_DNA"/>
</dbReference>
<evidence type="ECO:0000256" key="9">
    <source>
        <dbReference type="ARBA" id="ARBA00032122"/>
    </source>
</evidence>
<dbReference type="Proteomes" id="UP000191518">
    <property type="component" value="Unassembled WGS sequence"/>
</dbReference>
<dbReference type="EC" id="6.3.2.2" evidence="3 10"/>
<dbReference type="PANTHER" id="PTHR11164:SF0">
    <property type="entry name" value="GLUTAMATE--CYSTEINE LIGASE CATALYTIC SUBUNIT"/>
    <property type="match status" value="1"/>
</dbReference>
<keyword evidence="5 10" id="KW-0317">Glutathione biosynthesis</keyword>
<evidence type="ECO:0000256" key="4">
    <source>
        <dbReference type="ARBA" id="ARBA00022598"/>
    </source>
</evidence>
<comment type="catalytic activity">
    <reaction evidence="10">
        <text>L-cysteine + L-glutamate + ATP = gamma-L-glutamyl-L-cysteine + ADP + phosphate + H(+)</text>
        <dbReference type="Rhea" id="RHEA:13285"/>
        <dbReference type="ChEBI" id="CHEBI:15378"/>
        <dbReference type="ChEBI" id="CHEBI:29985"/>
        <dbReference type="ChEBI" id="CHEBI:30616"/>
        <dbReference type="ChEBI" id="CHEBI:35235"/>
        <dbReference type="ChEBI" id="CHEBI:43474"/>
        <dbReference type="ChEBI" id="CHEBI:58173"/>
        <dbReference type="ChEBI" id="CHEBI:456216"/>
        <dbReference type="EC" id="6.3.2.2"/>
    </reaction>
</comment>
<comment type="pathway">
    <text evidence="1 10">Sulfur metabolism; glutathione biosynthesis; glutathione from L-cysteine and L-glutamate: step 1/2.</text>
</comment>
<sequence>MGLPVDGPSIGWPETEQAAPNIQRWATEQLLCLWHKQRHRNDNIASWGDEIEYNLVDLNSSSERATLLLDQEKVIRQWQESPASKEEPIVLQWEWAKYVVETTPAKPYTGSIEDLLSVQQNMKRRRQVINRILSPNQHTMSLSFFPRAGVDGQWTTPQGRTQTNHSVCSLPRYRIVPENILSRRHSNKKTHYPIYQDTETSNSFHDILPSGEKVRNHLCLDDLETGIGCCSLQTTFQAQNESEARWLHDQLIPLAPIFLAMTAAVPIWKGYLVDTDIRWQRFGDLVDDRRPEEMETIPPRWTWNRTYLSEEKPPGLESDSPLQPMNQEIKQRLLDGVMDDSLATHFASILSRDPLVLTEEDTNNLNASNTKLFELLQSFVWHAVRFKLPITDTGPGWCVEFRTMESQLTDKANAAFAIFAYLLSRAIVTMHLNFYIPIDKVGESMGFAKERKAVCGGKMWFRRLGWLGCSNLVEGQISLCKDKAPDLLGEEKEGNGNKKEEIALMSADEIFNGESDPNGFPGLVAIVRYYLNQSKMAATEQEKIAPYLELISDRASGENPTPATWMREFVRSHEDYQQDSYVGERVCYDMMREIVRMNENGE</sequence>
<dbReference type="Gene3D" id="3.30.590.50">
    <property type="match status" value="2"/>
</dbReference>
<keyword evidence="7 10" id="KW-0067">ATP-binding</keyword>
<dbReference type="UniPathway" id="UPA00142">
    <property type="reaction ID" value="UER00209"/>
</dbReference>
<evidence type="ECO:0000256" key="5">
    <source>
        <dbReference type="ARBA" id="ARBA00022684"/>
    </source>
</evidence>
<gene>
    <name evidence="11" type="ORF">PENVUL_c017G02751</name>
</gene>
<evidence type="ECO:0000313" key="12">
    <source>
        <dbReference type="Proteomes" id="UP000191518"/>
    </source>
</evidence>
<dbReference type="PANTHER" id="PTHR11164">
    <property type="entry name" value="GLUTAMATE CYSTEINE LIGASE"/>
    <property type="match status" value="1"/>
</dbReference>
<evidence type="ECO:0000256" key="7">
    <source>
        <dbReference type="ARBA" id="ARBA00022840"/>
    </source>
</evidence>
<accession>A0A1V6RY27</accession>
<evidence type="ECO:0000313" key="11">
    <source>
        <dbReference type="EMBL" id="OQE06682.1"/>
    </source>
</evidence>
<organism evidence="11 12">
    <name type="scientific">Penicillium vulpinum</name>
    <dbReference type="NCBI Taxonomy" id="29845"/>
    <lineage>
        <taxon>Eukaryota</taxon>
        <taxon>Fungi</taxon>
        <taxon>Dikarya</taxon>
        <taxon>Ascomycota</taxon>
        <taxon>Pezizomycotina</taxon>
        <taxon>Eurotiomycetes</taxon>
        <taxon>Eurotiomycetidae</taxon>
        <taxon>Eurotiales</taxon>
        <taxon>Aspergillaceae</taxon>
        <taxon>Penicillium</taxon>
    </lineage>
</organism>
<evidence type="ECO:0000256" key="1">
    <source>
        <dbReference type="ARBA" id="ARBA00005006"/>
    </source>
</evidence>
<dbReference type="Pfam" id="PF03074">
    <property type="entry name" value="GCS"/>
    <property type="match status" value="1"/>
</dbReference>
<protein>
    <recommendedName>
        <fullName evidence="3 10">Glutamate--cysteine ligase</fullName>
        <ecNumber evidence="3 10">6.3.2.2</ecNumber>
    </recommendedName>
    <alternativeName>
        <fullName evidence="9 10">Gamma-ECS</fullName>
    </alternativeName>
    <alternativeName>
        <fullName evidence="8 10">Gamma-glutamylcysteine synthetase</fullName>
    </alternativeName>
</protein>
<dbReference type="GO" id="GO:0006750">
    <property type="term" value="P:glutathione biosynthetic process"/>
    <property type="evidence" value="ECO:0007669"/>
    <property type="project" value="UniProtKB-UniRule"/>
</dbReference>
<evidence type="ECO:0000256" key="10">
    <source>
        <dbReference type="RuleBase" id="RU367135"/>
    </source>
</evidence>
<keyword evidence="12" id="KW-1185">Reference proteome</keyword>
<dbReference type="InterPro" id="IPR004308">
    <property type="entry name" value="GCS"/>
</dbReference>
<dbReference type="Gene3D" id="1.10.8.960">
    <property type="match status" value="1"/>
</dbReference>
<evidence type="ECO:0000256" key="2">
    <source>
        <dbReference type="ARBA" id="ARBA00008100"/>
    </source>
</evidence>
<keyword evidence="6 10" id="KW-0547">Nucleotide-binding</keyword>
<evidence type="ECO:0000256" key="8">
    <source>
        <dbReference type="ARBA" id="ARBA00030585"/>
    </source>
</evidence>
<dbReference type="STRING" id="29845.A0A1V6RY27"/>
<dbReference type="GO" id="GO:0005524">
    <property type="term" value="F:ATP binding"/>
    <property type="evidence" value="ECO:0007669"/>
    <property type="project" value="UniProtKB-UniRule"/>
</dbReference>
<reference evidence="12" key="1">
    <citation type="journal article" date="2017" name="Nat. Microbiol.">
        <title>Global analysis of biosynthetic gene clusters reveals vast potential of secondary metabolite production in Penicillium species.</title>
        <authorList>
            <person name="Nielsen J.C."/>
            <person name="Grijseels S."/>
            <person name="Prigent S."/>
            <person name="Ji B."/>
            <person name="Dainat J."/>
            <person name="Nielsen K.F."/>
            <person name="Frisvad J.C."/>
            <person name="Workman M."/>
            <person name="Nielsen J."/>
        </authorList>
    </citation>
    <scope>NUCLEOTIDE SEQUENCE [LARGE SCALE GENOMIC DNA]</scope>
    <source>
        <strain evidence="12">IBT 29486</strain>
    </source>
</reference>
<dbReference type="InterPro" id="IPR014746">
    <property type="entry name" value="Gln_synth/guanido_kin_cat_dom"/>
</dbReference>
<evidence type="ECO:0000256" key="3">
    <source>
        <dbReference type="ARBA" id="ARBA00012220"/>
    </source>
</evidence>
<evidence type="ECO:0000256" key="6">
    <source>
        <dbReference type="ARBA" id="ARBA00022741"/>
    </source>
</evidence>
<dbReference type="SUPFAM" id="SSF55931">
    <property type="entry name" value="Glutamine synthetase/guanido kinase"/>
    <property type="match status" value="1"/>
</dbReference>
<keyword evidence="4 10" id="KW-0436">Ligase</keyword>
<name>A0A1V6RY27_9EURO</name>
<dbReference type="GO" id="GO:0004357">
    <property type="term" value="F:glutamate-cysteine ligase activity"/>
    <property type="evidence" value="ECO:0007669"/>
    <property type="project" value="UniProtKB-UniRule"/>
</dbReference>
<comment type="caution">
    <text evidence="11">The sequence shown here is derived from an EMBL/GenBank/DDBJ whole genome shotgun (WGS) entry which is preliminary data.</text>
</comment>